<evidence type="ECO:0000256" key="1">
    <source>
        <dbReference type="SAM" id="Coils"/>
    </source>
</evidence>
<evidence type="ECO:0000313" key="5">
    <source>
        <dbReference type="Proteomes" id="UP001281614"/>
    </source>
</evidence>
<feature type="region of interest" description="Disordered" evidence="2">
    <location>
        <begin position="322"/>
        <end position="525"/>
    </location>
</feature>
<gene>
    <name evidence="4" type="ORF">CKAH01_06865</name>
</gene>
<feature type="region of interest" description="Disordered" evidence="2">
    <location>
        <begin position="546"/>
        <end position="565"/>
    </location>
</feature>
<feature type="compositionally biased region" description="Polar residues" evidence="2">
    <location>
        <begin position="420"/>
        <end position="443"/>
    </location>
</feature>
<feature type="coiled-coil region" evidence="1">
    <location>
        <begin position="123"/>
        <end position="178"/>
    </location>
</feature>
<evidence type="ECO:0000256" key="3">
    <source>
        <dbReference type="SAM" id="Phobius"/>
    </source>
</evidence>
<keyword evidence="3" id="KW-1133">Transmembrane helix</keyword>
<evidence type="ECO:0000313" key="4">
    <source>
        <dbReference type="EMBL" id="KAK2743155.1"/>
    </source>
</evidence>
<keyword evidence="3" id="KW-0472">Membrane</keyword>
<feature type="compositionally biased region" description="Polar residues" evidence="2">
    <location>
        <begin position="455"/>
        <end position="475"/>
    </location>
</feature>
<keyword evidence="1" id="KW-0175">Coiled coil</keyword>
<organism evidence="4 5">
    <name type="scientific">Colletotrichum kahawae</name>
    <name type="common">Coffee berry disease fungus</name>
    <dbReference type="NCBI Taxonomy" id="34407"/>
    <lineage>
        <taxon>Eukaryota</taxon>
        <taxon>Fungi</taxon>
        <taxon>Dikarya</taxon>
        <taxon>Ascomycota</taxon>
        <taxon>Pezizomycotina</taxon>
        <taxon>Sordariomycetes</taxon>
        <taxon>Hypocreomycetidae</taxon>
        <taxon>Glomerellales</taxon>
        <taxon>Glomerellaceae</taxon>
        <taxon>Colletotrichum</taxon>
        <taxon>Colletotrichum gloeosporioides species complex</taxon>
    </lineage>
</organism>
<feature type="compositionally biased region" description="Acidic residues" evidence="2">
    <location>
        <begin position="394"/>
        <end position="404"/>
    </location>
</feature>
<feature type="compositionally biased region" description="Polar residues" evidence="2">
    <location>
        <begin position="847"/>
        <end position="857"/>
    </location>
</feature>
<comment type="caution">
    <text evidence="4">The sequence shown here is derived from an EMBL/GenBank/DDBJ whole genome shotgun (WGS) entry which is preliminary data.</text>
</comment>
<dbReference type="AlphaFoldDB" id="A0AAD9Y648"/>
<feature type="compositionally biased region" description="Low complexity" evidence="2">
    <location>
        <begin position="832"/>
        <end position="843"/>
    </location>
</feature>
<feature type="compositionally biased region" description="Low complexity" evidence="2">
    <location>
        <begin position="912"/>
        <end position="936"/>
    </location>
</feature>
<feature type="compositionally biased region" description="Low complexity" evidence="2">
    <location>
        <begin position="880"/>
        <end position="889"/>
    </location>
</feature>
<dbReference type="EMBL" id="VYYT01000322">
    <property type="protein sequence ID" value="KAK2743155.1"/>
    <property type="molecule type" value="Genomic_DNA"/>
</dbReference>
<feature type="compositionally biased region" description="Basic and acidic residues" evidence="2">
    <location>
        <begin position="496"/>
        <end position="505"/>
    </location>
</feature>
<feature type="compositionally biased region" description="Low complexity" evidence="2">
    <location>
        <begin position="546"/>
        <end position="563"/>
    </location>
</feature>
<sequence>MAVELFIDKVNLALQTAASHPLLSVLVYLASMTIYRAWHSAWFADCWYQWTGGLMGRMLMDVASVAASPLKLVIAYLALFWRMLISFGHEMPMDSAQPPGPPPPEVDQPKDLATETARLIKEVADADAQLKQQSVENAALIEEIAELKKSARLEESRLKQRSTENACLNEEVAILKEKLLKREKTERLIASFKTKVARVPEYRALRPCNCKIIPKSQQYGIFHVSEGMVLEPPKDALKKQFSLSKVFTVADTTPAIAPPFLPSSRVTDNAPVNVAPVLSHSSILIVADIAPVSVAPVLSVTSVFTVTDNAPSTAVERAFHASNVVSTDEDSTHENTSNDGADEKAKDEVDTEENQNQIAKFDDKNEVQKEYENEGKTSDEFQDEREQDTKKDDDSDDDEQDDDHDLGGGAVLILPDHPLSATSTPASSEQPTTSSTNVFVQTNTPPPELPLPAYSSEQPTTSSTNVFMQINTPSTELPVHALPALSPRSPATQKRRLSDPEEPKRSGNGPASRPVSTDFFPPPSTSVNATVESAFATAQLRTIELGSGSSTTTAPLLASSTGTPTAHVNEDEAMEVIENQPGDTVERSQQYNSYLMDGVVDEPAVVVERVAETHDGSMDGVIQQAPPVATDGVNNAQGDAMEVIEIETNQDACNLMERITQVETAARDDQEMADVTGPAQDPNTRQYADLDMHDNFSSATSAADNVDTDMQNDSFLAFTPRQPATQVAIDREIEMDILEDLRPELPATPGEFGPFNEIFDEPFVEAGHSSPPLVLSPTNPDELYAHPPPMPLRMPSPDPQDDLYSLPPSTPPRSPSPDLYGDIYSPPPPSPRRSAIPSPSAAPVLEHSNQTRNQTEPESVAVPVDTVSEETTERQEQTRTETTIGTSTGPRATQQHSYKLNLPLEPPTSHRTPATPMTPTPNTQPAAADPSSASPRRIIRRGPRSAPLRAFRTTKPSPQTQKPKGTGCAKLGPDGRVIRSPVAGPSEAPKTPTSVKVLAPKHDGSAADPTEASPDAPRISVFSISNPQ</sequence>
<feature type="region of interest" description="Disordered" evidence="2">
    <location>
        <begin position="769"/>
        <end position="1028"/>
    </location>
</feature>
<evidence type="ECO:0000256" key="2">
    <source>
        <dbReference type="SAM" id="MobiDB-lite"/>
    </source>
</evidence>
<feature type="transmembrane region" description="Helical" evidence="3">
    <location>
        <begin position="59"/>
        <end position="81"/>
    </location>
</feature>
<feature type="compositionally biased region" description="Basic and acidic residues" evidence="2">
    <location>
        <begin position="360"/>
        <end position="379"/>
    </location>
</feature>
<proteinExistence type="predicted"/>
<feature type="compositionally biased region" description="Pro residues" evidence="2">
    <location>
        <begin position="786"/>
        <end position="798"/>
    </location>
</feature>
<dbReference type="Proteomes" id="UP001281614">
    <property type="component" value="Unassembled WGS sequence"/>
</dbReference>
<feature type="compositionally biased region" description="Polar residues" evidence="2">
    <location>
        <begin position="954"/>
        <end position="963"/>
    </location>
</feature>
<keyword evidence="5" id="KW-1185">Reference proteome</keyword>
<accession>A0AAD9Y648</accession>
<reference evidence="4" key="1">
    <citation type="submission" date="2023-02" db="EMBL/GenBank/DDBJ databases">
        <title>Colletotrichum kahawae CIFC_Que2 genome sequencing and assembly.</title>
        <authorList>
            <person name="Baroncelli R."/>
        </authorList>
    </citation>
    <scope>NUCLEOTIDE SEQUENCE</scope>
    <source>
        <strain evidence="4">CIFC_Que2</strain>
    </source>
</reference>
<keyword evidence="3" id="KW-0812">Transmembrane</keyword>
<feature type="transmembrane region" description="Helical" evidence="3">
    <location>
        <begin position="20"/>
        <end position="38"/>
    </location>
</feature>
<name>A0AAD9Y648_COLKA</name>
<protein>
    <submittedName>
        <fullName evidence="4">Uncharacterized protein</fullName>
    </submittedName>
</protein>